<dbReference type="PANTHER" id="PTHR43245:SF13">
    <property type="entry name" value="UDP-D-APIOSE_UDP-D-XYLOSE SYNTHASE 2"/>
    <property type="match status" value="1"/>
</dbReference>
<dbReference type="AlphaFoldDB" id="A0A7X6BHI0"/>
<dbReference type="InterPro" id="IPR036291">
    <property type="entry name" value="NAD(P)-bd_dom_sf"/>
</dbReference>
<evidence type="ECO:0000313" key="3">
    <source>
        <dbReference type="Proteomes" id="UP000558192"/>
    </source>
</evidence>
<proteinExistence type="predicted"/>
<dbReference type="InterPro" id="IPR001509">
    <property type="entry name" value="Epimerase_deHydtase"/>
</dbReference>
<dbReference type="SUPFAM" id="SSF51735">
    <property type="entry name" value="NAD(P)-binding Rossmann-fold domains"/>
    <property type="match status" value="1"/>
</dbReference>
<evidence type="ECO:0000313" key="2">
    <source>
        <dbReference type="EMBL" id="NJC06127.1"/>
    </source>
</evidence>
<sequence>MFDALFSAPGLAPHVAEMRARPRRWLVTGAAGFIGSNLVEALLRLDQEVVGLDNFATGHQRNLDELLGAVSPNQAARFRMMVSDIRDARTCAEACAGAEVVLHQAALGSVPRSIADPLTSHEVNVTGFVQMLDAARHAGVSRFVYAASSSTYGDEPNLPKREERIGNPLSPYAVTKLVNELYAAVYARSYGFKATGLRYFNVFGPRQDPHGPYAAVIPRWVDSLLLGEGIVINGDGETSRDFCFVANAVQANLLAALAPDEAQGEVFNVAVGERTSLNQLFALLTDGLARHGRNALGEASYGPFRAGDVRHSEADIGKAARVIGYAPTHDIAAGLAEALPWYLAQAAGKRD</sequence>
<reference evidence="2 3" key="1">
    <citation type="submission" date="2020-03" db="EMBL/GenBank/DDBJ databases">
        <title>Genomic Encyclopedia of Type Strains, Phase IV (KMG-IV): sequencing the most valuable type-strain genomes for metagenomic binning, comparative biology and taxonomic classification.</title>
        <authorList>
            <person name="Goeker M."/>
        </authorList>
    </citation>
    <scope>NUCLEOTIDE SEQUENCE [LARGE SCALE GENOMIC DNA]</scope>
    <source>
        <strain evidence="2 3">DSM 16846</strain>
    </source>
</reference>
<keyword evidence="2" id="KW-0413">Isomerase</keyword>
<dbReference type="Gene3D" id="3.90.25.10">
    <property type="entry name" value="UDP-galactose 4-epimerase, domain 1"/>
    <property type="match status" value="1"/>
</dbReference>
<gene>
    <name evidence="2" type="ORF">GGQ97_001920</name>
</gene>
<dbReference type="Gene3D" id="3.40.50.720">
    <property type="entry name" value="NAD(P)-binding Rossmann-like Domain"/>
    <property type="match status" value="1"/>
</dbReference>
<dbReference type="Pfam" id="PF01370">
    <property type="entry name" value="Epimerase"/>
    <property type="match status" value="1"/>
</dbReference>
<keyword evidence="3" id="KW-1185">Reference proteome</keyword>
<organism evidence="2 3">
    <name type="scientific">Sphingomonas kaistensis</name>
    <dbReference type="NCBI Taxonomy" id="298708"/>
    <lineage>
        <taxon>Bacteria</taxon>
        <taxon>Pseudomonadati</taxon>
        <taxon>Pseudomonadota</taxon>
        <taxon>Alphaproteobacteria</taxon>
        <taxon>Sphingomonadales</taxon>
        <taxon>Sphingomonadaceae</taxon>
        <taxon>Sphingomonas</taxon>
    </lineage>
</organism>
<dbReference type="RefSeq" id="WP_280740503.1">
    <property type="nucleotide sequence ID" value="NZ_JAATJC010000001.1"/>
</dbReference>
<name>A0A7X6BHI0_9SPHN</name>
<dbReference type="PANTHER" id="PTHR43245">
    <property type="entry name" value="BIFUNCTIONAL POLYMYXIN RESISTANCE PROTEIN ARNA"/>
    <property type="match status" value="1"/>
</dbReference>
<dbReference type="EMBL" id="JAATJC010000001">
    <property type="protein sequence ID" value="NJC06127.1"/>
    <property type="molecule type" value="Genomic_DNA"/>
</dbReference>
<feature type="domain" description="NAD-dependent epimerase/dehydratase" evidence="1">
    <location>
        <begin position="25"/>
        <end position="270"/>
    </location>
</feature>
<dbReference type="Proteomes" id="UP000558192">
    <property type="component" value="Unassembled WGS sequence"/>
</dbReference>
<protein>
    <submittedName>
        <fullName evidence="2">UDP-N-acetylglucosamine 4-epimerase</fullName>
        <ecNumber evidence="2">5.1.3.7</ecNumber>
    </submittedName>
</protein>
<dbReference type="EC" id="5.1.3.7" evidence="2"/>
<comment type="caution">
    <text evidence="2">The sequence shown here is derived from an EMBL/GenBank/DDBJ whole genome shotgun (WGS) entry which is preliminary data.</text>
</comment>
<dbReference type="GO" id="GO:0003974">
    <property type="term" value="F:UDP-N-acetylglucosamine 4-epimerase activity"/>
    <property type="evidence" value="ECO:0007669"/>
    <property type="project" value="UniProtKB-EC"/>
</dbReference>
<dbReference type="InterPro" id="IPR050177">
    <property type="entry name" value="Lipid_A_modif_metabolic_enz"/>
</dbReference>
<evidence type="ECO:0000259" key="1">
    <source>
        <dbReference type="Pfam" id="PF01370"/>
    </source>
</evidence>
<dbReference type="CDD" id="cd05256">
    <property type="entry name" value="UDP_AE_SDR_e"/>
    <property type="match status" value="1"/>
</dbReference>
<accession>A0A7X6BHI0</accession>